<feature type="region of interest" description="Disordered" evidence="1">
    <location>
        <begin position="703"/>
        <end position="723"/>
    </location>
</feature>
<gene>
    <name evidence="3" type="ORF">ACFO26_03700</name>
</gene>
<protein>
    <recommendedName>
        <fullName evidence="5">Cell surface protein</fullName>
    </recommendedName>
</protein>
<dbReference type="Proteomes" id="UP001595987">
    <property type="component" value="Unassembled WGS sequence"/>
</dbReference>
<accession>A0ABV9JC06</accession>
<dbReference type="SUPFAM" id="SSF49899">
    <property type="entry name" value="Concanavalin A-like lectins/glucanases"/>
    <property type="match status" value="1"/>
</dbReference>
<name>A0ABV9JC06_9LACT</name>
<keyword evidence="4" id="KW-1185">Reference proteome</keyword>
<evidence type="ECO:0000313" key="4">
    <source>
        <dbReference type="Proteomes" id="UP001595987"/>
    </source>
</evidence>
<dbReference type="Gene3D" id="2.60.120.200">
    <property type="match status" value="1"/>
</dbReference>
<keyword evidence="2" id="KW-1133">Transmembrane helix</keyword>
<evidence type="ECO:0000313" key="3">
    <source>
        <dbReference type="EMBL" id="MFC4652002.1"/>
    </source>
</evidence>
<evidence type="ECO:0000256" key="1">
    <source>
        <dbReference type="SAM" id="MobiDB-lite"/>
    </source>
</evidence>
<comment type="caution">
    <text evidence="3">The sequence shown here is derived from an EMBL/GenBank/DDBJ whole genome shotgun (WGS) entry which is preliminary data.</text>
</comment>
<feature type="transmembrane region" description="Helical" evidence="2">
    <location>
        <begin position="749"/>
        <end position="769"/>
    </location>
</feature>
<dbReference type="InterPro" id="IPR013320">
    <property type="entry name" value="ConA-like_dom_sf"/>
</dbReference>
<evidence type="ECO:0008006" key="5">
    <source>
        <dbReference type="Google" id="ProtNLM"/>
    </source>
</evidence>
<organism evidence="3 4">
    <name type="scientific">Lactococcus nasutitermitis</name>
    <dbReference type="NCBI Taxonomy" id="1652957"/>
    <lineage>
        <taxon>Bacteria</taxon>
        <taxon>Bacillati</taxon>
        <taxon>Bacillota</taxon>
        <taxon>Bacilli</taxon>
        <taxon>Lactobacillales</taxon>
        <taxon>Streptococcaceae</taxon>
        <taxon>Lactococcus</taxon>
    </lineage>
</organism>
<reference evidence="4" key="1">
    <citation type="journal article" date="2019" name="Int. J. Syst. Evol. Microbiol.">
        <title>The Global Catalogue of Microorganisms (GCM) 10K type strain sequencing project: providing services to taxonomists for standard genome sequencing and annotation.</title>
        <authorList>
            <consortium name="The Broad Institute Genomics Platform"/>
            <consortium name="The Broad Institute Genome Sequencing Center for Infectious Disease"/>
            <person name="Wu L."/>
            <person name="Ma J."/>
        </authorList>
    </citation>
    <scope>NUCLEOTIDE SEQUENCE [LARGE SCALE GENOMIC DNA]</scope>
    <source>
        <strain evidence="4">CCUG 63287</strain>
    </source>
</reference>
<keyword evidence="2" id="KW-0812">Transmembrane</keyword>
<proteinExistence type="predicted"/>
<dbReference type="EMBL" id="JBHSGD010000004">
    <property type="protein sequence ID" value="MFC4652002.1"/>
    <property type="molecule type" value="Genomic_DNA"/>
</dbReference>
<sequence>MIAGLLFATALFGVSTSSSISLLQSSDSNYLAFADTANNLQNQQLSFGQTINIGGHLYPAQFYQDNTMWTNVGATVTSSSSAFAINLVTNQPNSAGYSFFREPVDMTQAVHLSGEFSLKSYRETNPLAAGDALGFIFTPASMNEVSTNLVNAVSNQLGIGGLSDSIFAGRDLYNNPGCDSDNIGLPTTVSNNVVIRQTNSTGALINSGYAVAEAADSPDNSNVITDQMGVDWQPQEINSDENTVTGQLNYTITTVNGKTTNISQNVTVPCSMLLGIVGATGNYYGTLSYASQGGSFSASKITKNVQVNYINQQTQQEIGETSTILANVGDQISINDSQSSSSDNSSSYDFIAPSVAGYNVQAVKSVIVSDDNASNVIDVYYNPIPKGTAVFHFAWLNTNTNAELPKTIIESGLQGSLIAKPNFDLLAGYDIAKVVNANGAEFNNLDDALASSPNFSDGQQNFTIYLAALPAKVKFDYQYAAGTHNTSTQLPNIAEVKGLVGDKISLPYLPKLPVGYSVSGVVGPDGKDYPDLKSALLAYPNFSVAPLDFHLLVSALPTQLSLNITNVDGSVITKTDKGLYDDDYSATVLPTETDKEHNIYNAVVTMTYTDFDGKTQVVTSGSDKQLAANIKKNTIAGIYKSEKINISVHYEKVVASHLSKQEKVSVDGAKVKQSAVVTEAQKVPDKVNKAETDKKPVEKSVKEVATDNKSPQVSKEQVGMNKVAGHQSRNLSKTLKQFSERAHTLRVRLAGAGGVVIGTASSLAIVEFIKRMLMFLKK</sequence>
<keyword evidence="2" id="KW-0472">Membrane</keyword>
<evidence type="ECO:0000256" key="2">
    <source>
        <dbReference type="SAM" id="Phobius"/>
    </source>
</evidence>
<dbReference type="RefSeq" id="WP_213533577.1">
    <property type="nucleotide sequence ID" value="NZ_BOVQ01000002.1"/>
</dbReference>